<dbReference type="GO" id="GO:0000781">
    <property type="term" value="C:chromosome, telomeric region"/>
    <property type="evidence" value="ECO:0007669"/>
    <property type="project" value="InterPro"/>
</dbReference>
<sequence length="902" mass="102506">MEKYPYEYIPGPECLNKYYQHGSIVSKPVHFVSVLNKLTYKKNNKCMFHFDNFTNGKTGLNTYSGNIKNKSFECDVLLRMVISSLLEKLGMESIRLDFSADFTLKELENRHMGMLSVKGLFITAYDNASLQIHELKVIDLISFFNKPMSDEHSLYKLSIEKLLKNLLKREMLDTNFKFKNSPSYCTVMQSYLDSLVPPKIVPRVNPLFQLALPQQDTNDSFNEFDSQMCTQTQQLVKGTVPLESDRSPASYVAQGVDAMTKTQITTTDNNDPVQSSPLQSDSLDDSTPDLTVQAKRPVEQEKNMVSSKAIGPHKRIKVTDLGAFTNNQPQHRQVPDISSYQLPYDSMNSSQSQLVQQPVFQQLEPVPLDVKPDSISKAVTNKRYRMSDSKILGFTPNQFVHPGIARLEDSKFQIYVYTYDLPLPSEIFIPEYNCFEVVIPNVADFFRQLGISTYPHSVTESLIELSKIIENNRYDITVSKEEFSIGKSKTMCWTFVNVELRSSLPIPKNLIQTENNFPLVNVSDIVPSINSTYYTVIGLAVTVKYTGGKTLVLSFTDFTANLKVSYGYDSFLGSFHERIPENEHVHALVYLNRVESLNQKLQSIIKMGLMECADKGNSNITHRSIIFKFTVKCQLFQGKLNTVILDADPITPTTPVTPEEYKLLKPLRNKVFKRMPSEVTQMYKLTMSRFLPISKNNTSEKPELLQDQKFVDSEDNSNDSTQDSVINIINKMKNGQCFDITENDATLPIEIVGTRNPKTFEILEIKNSLKMDHKDVKVGARIVDIVCSGNSVIIYLTHSSTAGSQCTIEDPFQNLLRIQIWGTQNVTLFYGNSSPDHDNADVSSCIGSVVDFTLIQRALQVNEYVYISVWTPMYATLESLRIHSELKHQQETLKYEELSDYD</sequence>
<dbReference type="SMART" id="SM00976">
    <property type="entry name" value="Telo_bind"/>
    <property type="match status" value="1"/>
</dbReference>
<dbReference type="SUPFAM" id="SSF50249">
    <property type="entry name" value="Nucleic acid-binding proteins"/>
    <property type="match status" value="1"/>
</dbReference>
<dbReference type="Pfam" id="PF18233">
    <property type="entry name" value="Cdc13_OB4_dimer"/>
    <property type="match status" value="1"/>
</dbReference>
<organism evidence="3 4">
    <name type="scientific">Kluyveromyces dobzhanskii CBS 2104</name>
    <dbReference type="NCBI Taxonomy" id="1427455"/>
    <lineage>
        <taxon>Eukaryota</taxon>
        <taxon>Fungi</taxon>
        <taxon>Dikarya</taxon>
        <taxon>Ascomycota</taxon>
        <taxon>Saccharomycotina</taxon>
        <taxon>Saccharomycetes</taxon>
        <taxon>Saccharomycetales</taxon>
        <taxon>Saccharomycetaceae</taxon>
        <taxon>Kluyveromyces</taxon>
    </lineage>
</organism>
<evidence type="ECO:0000259" key="2">
    <source>
        <dbReference type="SMART" id="SM00976"/>
    </source>
</evidence>
<evidence type="ECO:0000313" key="4">
    <source>
        <dbReference type="Proteomes" id="UP000031516"/>
    </source>
</evidence>
<dbReference type="InterPro" id="IPR012340">
    <property type="entry name" value="NA-bd_OB-fold"/>
</dbReference>
<dbReference type="GO" id="GO:0000723">
    <property type="term" value="P:telomere maintenance"/>
    <property type="evidence" value="ECO:0007669"/>
    <property type="project" value="InterPro"/>
</dbReference>
<dbReference type="InterPro" id="IPR041028">
    <property type="entry name" value="Cdc13_OB4_dimer"/>
</dbReference>
<dbReference type="EMBL" id="CCBQ010000047">
    <property type="protein sequence ID" value="CDO96322.1"/>
    <property type="molecule type" value="Genomic_DNA"/>
</dbReference>
<dbReference type="Pfam" id="PF02765">
    <property type="entry name" value="POT1"/>
    <property type="match status" value="1"/>
</dbReference>
<reference evidence="3 4" key="1">
    <citation type="submission" date="2014-03" db="EMBL/GenBank/DDBJ databases">
        <title>The genome of Kluyveromyces dobzhanskii.</title>
        <authorList>
            <person name="Nystedt B."/>
            <person name="Astrom S."/>
        </authorList>
    </citation>
    <scope>NUCLEOTIDE SEQUENCE [LARGE SCALE GENOMIC DNA]</scope>
    <source>
        <strain evidence="3 4">CBS 2104</strain>
    </source>
</reference>
<dbReference type="Pfam" id="PF16853">
    <property type="entry name" value="CDC13_N"/>
    <property type="match status" value="1"/>
</dbReference>
<gene>
    <name evidence="3" type="ORF">KLDO_g4529</name>
</gene>
<dbReference type="GO" id="GO:0003677">
    <property type="term" value="F:DNA binding"/>
    <property type="evidence" value="ECO:0007669"/>
    <property type="project" value="InterPro"/>
</dbReference>
<proteinExistence type="predicted"/>
<evidence type="ECO:0000313" key="3">
    <source>
        <dbReference type="EMBL" id="CDO96322.1"/>
    </source>
</evidence>
<dbReference type="Gene3D" id="2.40.50.140">
    <property type="entry name" value="Nucleic acid-binding proteins"/>
    <property type="match status" value="1"/>
</dbReference>
<dbReference type="Gene3D" id="2.40.50.800">
    <property type="match status" value="1"/>
</dbReference>
<accession>A0A0A8LB90</accession>
<dbReference type="Gene3D" id="2.40.50.810">
    <property type="match status" value="1"/>
</dbReference>
<dbReference type="InterPro" id="IPR031749">
    <property type="entry name" value="Cdc13_N"/>
</dbReference>
<dbReference type="Proteomes" id="UP000031516">
    <property type="component" value="Unassembled WGS sequence"/>
</dbReference>
<keyword evidence="4" id="KW-1185">Reference proteome</keyword>
<dbReference type="InterPro" id="IPR011564">
    <property type="entry name" value="Telomer_end-bd_POT1/Cdc13"/>
</dbReference>
<protein>
    <submittedName>
        <fullName evidence="3">WGS project CCBQ000000000 data, contig 00058</fullName>
    </submittedName>
</protein>
<dbReference type="OrthoDB" id="4067010at2759"/>
<evidence type="ECO:0000256" key="1">
    <source>
        <dbReference type="SAM" id="MobiDB-lite"/>
    </source>
</evidence>
<name>A0A0A8LB90_9SACH</name>
<feature type="domain" description="Telomeric single stranded DNA binding POT1/Cdc13" evidence="2">
    <location>
        <begin position="522"/>
        <end position="672"/>
    </location>
</feature>
<feature type="region of interest" description="Disordered" evidence="1">
    <location>
        <begin position="264"/>
        <end position="289"/>
    </location>
</feature>
<comment type="caution">
    <text evidence="3">The sequence shown here is derived from an EMBL/GenBank/DDBJ whole genome shotgun (WGS) entry which is preliminary data.</text>
</comment>
<feature type="compositionally biased region" description="Low complexity" evidence="1">
    <location>
        <begin position="271"/>
        <end position="281"/>
    </location>
</feature>
<dbReference type="AlphaFoldDB" id="A0A0A8LB90"/>